<reference evidence="4" key="1">
    <citation type="submission" date="2016-10" db="EMBL/GenBank/DDBJ databases">
        <title>The complete genome sequence of the rumen bacterium Butyrivibrio hungatei MB2003.</title>
        <authorList>
            <person name="Palevich N."/>
            <person name="Kelly W.J."/>
            <person name="Leahy S.C."/>
            <person name="Altermann E."/>
            <person name="Rakonjac J."/>
            <person name="Attwood G.T."/>
        </authorList>
    </citation>
    <scope>NUCLEOTIDE SEQUENCE [LARGE SCALE GENOMIC DNA]</scope>
    <source>
        <strain evidence="4">MB2003</strain>
    </source>
</reference>
<dbReference type="PROSITE" id="PS51781">
    <property type="entry name" value="SH3B"/>
    <property type="match status" value="1"/>
</dbReference>
<dbReference type="Pfam" id="PF08239">
    <property type="entry name" value="SH3_3"/>
    <property type="match status" value="1"/>
</dbReference>
<organism evidence="3 4">
    <name type="scientific">Butyrivibrio hungatei</name>
    <dbReference type="NCBI Taxonomy" id="185008"/>
    <lineage>
        <taxon>Bacteria</taxon>
        <taxon>Bacillati</taxon>
        <taxon>Bacillota</taxon>
        <taxon>Clostridia</taxon>
        <taxon>Lachnospirales</taxon>
        <taxon>Lachnospiraceae</taxon>
        <taxon>Butyrivibrio</taxon>
    </lineage>
</organism>
<dbReference type="InterPro" id="IPR003646">
    <property type="entry name" value="SH3-like_bac-type"/>
</dbReference>
<evidence type="ECO:0000256" key="1">
    <source>
        <dbReference type="SAM" id="SignalP"/>
    </source>
</evidence>
<dbReference type="Proteomes" id="UP000179284">
    <property type="component" value="Chromosome I"/>
</dbReference>
<feature type="signal peptide" evidence="1">
    <location>
        <begin position="1"/>
        <end position="25"/>
    </location>
</feature>
<dbReference type="EMBL" id="CP017831">
    <property type="protein sequence ID" value="AOZ96991.1"/>
    <property type="molecule type" value="Genomic_DNA"/>
</dbReference>
<feature type="chain" id="PRO_5038353542" evidence="1">
    <location>
        <begin position="26"/>
        <end position="308"/>
    </location>
</feature>
<keyword evidence="4" id="KW-1185">Reference proteome</keyword>
<name>A0A1D9P3A7_9FIRM</name>
<dbReference type="OrthoDB" id="1976592at2"/>
<feature type="domain" description="SH3b" evidence="2">
    <location>
        <begin position="79"/>
        <end position="143"/>
    </location>
</feature>
<dbReference type="InterPro" id="IPR036514">
    <property type="entry name" value="SGNH_hydro_sf"/>
</dbReference>
<keyword evidence="1" id="KW-0732">Signal</keyword>
<dbReference type="SUPFAM" id="SSF52266">
    <property type="entry name" value="SGNH hydrolase"/>
    <property type="match status" value="1"/>
</dbReference>
<sequence length="308" mass="33633">MRKIKRKNFIALLAFAGMFAAVVCAGVTADQKVIASENISEVTETVSNEQVLVDNNLDLEVANAGKEVETAPYSITDYETPVTMYASDTVNVRAGAGTEYDKIGKISWGSAVQVIGATDNGWYEISYNENLGFVMGDYLTEGVPSVPYLFVGDSRTVQLKMAVGSTDKAYVAKVGEGYNWFKNTALSEISETAGSGTVMVINFGVNDLGNASKYIKLVNSNIDAWTEAGITVYYAAVTPVGASARVTNDQIESFNTRLKNELDPRIQWIDGYTFLQQNGFNASDGLHYDKTTYKNLYSYYMSVMTTEA</sequence>
<dbReference type="AlphaFoldDB" id="A0A1D9P3A7"/>
<protein>
    <submittedName>
        <fullName evidence="3">GDSL-like lipase/acylhydrolase</fullName>
    </submittedName>
</protein>
<accession>A0A1D9P3A7</accession>
<proteinExistence type="predicted"/>
<gene>
    <name evidence="3" type="ORF">bhn_I1958</name>
</gene>
<dbReference type="KEGG" id="bhu:bhn_I1958"/>
<dbReference type="RefSeq" id="WP_083385912.1">
    <property type="nucleotide sequence ID" value="NZ_CP017831.1"/>
</dbReference>
<dbReference type="CDD" id="cd00229">
    <property type="entry name" value="SGNH_hydrolase"/>
    <property type="match status" value="1"/>
</dbReference>
<evidence type="ECO:0000313" key="4">
    <source>
        <dbReference type="Proteomes" id="UP000179284"/>
    </source>
</evidence>
<evidence type="ECO:0000259" key="2">
    <source>
        <dbReference type="PROSITE" id="PS51781"/>
    </source>
</evidence>
<dbReference type="SMART" id="SM00287">
    <property type="entry name" value="SH3b"/>
    <property type="match status" value="1"/>
</dbReference>
<dbReference type="Gene3D" id="3.40.50.1110">
    <property type="entry name" value="SGNH hydrolase"/>
    <property type="match status" value="1"/>
</dbReference>
<evidence type="ECO:0000313" key="3">
    <source>
        <dbReference type="EMBL" id="AOZ96991.1"/>
    </source>
</evidence>
<dbReference type="Gene3D" id="2.30.30.40">
    <property type="entry name" value="SH3 Domains"/>
    <property type="match status" value="1"/>
</dbReference>